<dbReference type="RefSeq" id="WP_179787629.1">
    <property type="nucleotide sequence ID" value="NZ_BAAARR010000010.1"/>
</dbReference>
<sequence length="418" mass="45587">MIGRFGLDRLLAPVTGKEFLEEHWEHTPLHVSRQDSSYFAELFTAHDVDDLLYGGGHVFTNLAAVEGSAGTERVLRGVPADDRSHRDGRVSLARIRALQAQGGTVLLHSVHRNVPRVGALAREVESALQCPVNVNMYLTPAHAQGFSAHFDDHDVFVVQIGGRKRWRLYPTVRELPLRFETLTRDAEDHQEPSAEYELCAGDTLYLPRGTIHEAFTDSDQPSLHLTIGLEVFRWADVLARAVRDCARDHLPLRRALPPGWVNDPAGTRAASVVPELLRAVADRVEAEAAVRALGGGFVESLPELPDGSLVHGHDADDLRAETLLVRRADALCQVDTSDGTAVIRYPGNDLRGPASIGPALRFVASTGCAFRPGDLPGPLTAEAKLVLARRLTRDRLLRVVRDGAGTGQTDEIPDEGGD</sequence>
<dbReference type="Proteomes" id="UP000579605">
    <property type="component" value="Unassembled WGS sequence"/>
</dbReference>
<keyword evidence="3" id="KW-0408">Iron</keyword>
<keyword evidence="2" id="KW-0479">Metal-binding</keyword>
<evidence type="ECO:0000256" key="3">
    <source>
        <dbReference type="ARBA" id="ARBA00023004"/>
    </source>
</evidence>
<evidence type="ECO:0000256" key="2">
    <source>
        <dbReference type="ARBA" id="ARBA00022723"/>
    </source>
</evidence>
<keyword evidence="6" id="KW-1185">Reference proteome</keyword>
<dbReference type="InterPro" id="IPR003347">
    <property type="entry name" value="JmjC_dom"/>
</dbReference>
<dbReference type="PANTHER" id="PTHR13096:SF9">
    <property type="entry name" value="BIFUNCTIONAL LYSINE-SPECIFIC DEMETHYLASE AND HISTIDYL-HYDROXYLASE"/>
    <property type="match status" value="1"/>
</dbReference>
<dbReference type="PROSITE" id="PS51184">
    <property type="entry name" value="JMJC"/>
    <property type="match status" value="1"/>
</dbReference>
<protein>
    <recommendedName>
        <fullName evidence="4">JmjC domain-containing protein</fullName>
    </recommendedName>
</protein>
<comment type="caution">
    <text evidence="5">The sequence shown here is derived from an EMBL/GenBank/DDBJ whole genome shotgun (WGS) entry which is preliminary data.</text>
</comment>
<evidence type="ECO:0000313" key="6">
    <source>
        <dbReference type="Proteomes" id="UP000579605"/>
    </source>
</evidence>
<evidence type="ECO:0000313" key="5">
    <source>
        <dbReference type="EMBL" id="NYH89998.1"/>
    </source>
</evidence>
<name>A0A852ZDU3_9ACTN</name>
<dbReference type="PANTHER" id="PTHR13096">
    <property type="entry name" value="MINA53 MYC INDUCED NUCLEAR ANTIGEN"/>
    <property type="match status" value="1"/>
</dbReference>
<comment type="cofactor">
    <cofactor evidence="1">
        <name>Fe(2+)</name>
        <dbReference type="ChEBI" id="CHEBI:29033"/>
    </cofactor>
</comment>
<dbReference type="GO" id="GO:0032453">
    <property type="term" value="F:histone H3K4 demethylase activity"/>
    <property type="evidence" value="ECO:0007669"/>
    <property type="project" value="TreeGrafter"/>
</dbReference>
<dbReference type="GO" id="GO:0046872">
    <property type="term" value="F:metal ion binding"/>
    <property type="evidence" value="ECO:0007669"/>
    <property type="project" value="UniProtKB-KW"/>
</dbReference>
<dbReference type="Pfam" id="PF08007">
    <property type="entry name" value="JmjC_2"/>
    <property type="match status" value="1"/>
</dbReference>
<dbReference type="AlphaFoldDB" id="A0A852ZDU3"/>
<organism evidence="5 6">
    <name type="scientific">Actinopolymorpha rutila</name>
    <dbReference type="NCBI Taxonomy" id="446787"/>
    <lineage>
        <taxon>Bacteria</taxon>
        <taxon>Bacillati</taxon>
        <taxon>Actinomycetota</taxon>
        <taxon>Actinomycetes</taxon>
        <taxon>Propionibacteriales</taxon>
        <taxon>Actinopolymorphaceae</taxon>
        <taxon>Actinopolymorpha</taxon>
    </lineage>
</organism>
<dbReference type="GO" id="GO:0051864">
    <property type="term" value="F:histone H3K36 demethylase activity"/>
    <property type="evidence" value="ECO:0007669"/>
    <property type="project" value="TreeGrafter"/>
</dbReference>
<dbReference type="InterPro" id="IPR039994">
    <property type="entry name" value="NO66-like"/>
</dbReference>
<reference evidence="5 6" key="1">
    <citation type="submission" date="2020-07" db="EMBL/GenBank/DDBJ databases">
        <title>Sequencing the genomes of 1000 actinobacteria strains.</title>
        <authorList>
            <person name="Klenk H.-P."/>
        </authorList>
    </citation>
    <scope>NUCLEOTIDE SEQUENCE [LARGE SCALE GENOMIC DNA]</scope>
    <source>
        <strain evidence="5 6">DSM 18448</strain>
    </source>
</reference>
<dbReference type="SMART" id="SM00558">
    <property type="entry name" value="JmjC"/>
    <property type="match status" value="1"/>
</dbReference>
<evidence type="ECO:0000259" key="4">
    <source>
        <dbReference type="PROSITE" id="PS51184"/>
    </source>
</evidence>
<gene>
    <name evidence="5" type="ORF">F4554_002636</name>
</gene>
<dbReference type="Gene3D" id="2.60.120.650">
    <property type="entry name" value="Cupin"/>
    <property type="match status" value="1"/>
</dbReference>
<dbReference type="SUPFAM" id="SSF51197">
    <property type="entry name" value="Clavaminate synthase-like"/>
    <property type="match status" value="1"/>
</dbReference>
<dbReference type="EMBL" id="JACBZH010000001">
    <property type="protein sequence ID" value="NYH89998.1"/>
    <property type="molecule type" value="Genomic_DNA"/>
</dbReference>
<feature type="domain" description="JmjC" evidence="4">
    <location>
        <begin position="103"/>
        <end position="246"/>
    </location>
</feature>
<evidence type="ECO:0000256" key="1">
    <source>
        <dbReference type="ARBA" id="ARBA00001954"/>
    </source>
</evidence>
<accession>A0A852ZDU3</accession>
<proteinExistence type="predicted"/>